<dbReference type="SUPFAM" id="SSF54593">
    <property type="entry name" value="Glyoxalase/Bleomycin resistance protein/Dihydroxybiphenyl dioxygenase"/>
    <property type="match status" value="1"/>
</dbReference>
<reference evidence="3" key="1">
    <citation type="journal article" date="2023" name="Int. J. Syst. Evol. Microbiol.">
        <title>Sinisalibacter aestuarii sp. nov., isolated from estuarine sediment of the Arakawa River.</title>
        <authorList>
            <person name="Arafat S.T."/>
            <person name="Hirano S."/>
            <person name="Sato A."/>
            <person name="Takeuchi K."/>
            <person name="Yasuda T."/>
            <person name="Terahara T."/>
            <person name="Hamada M."/>
            <person name="Kobayashi T."/>
        </authorList>
    </citation>
    <scope>NUCLEOTIDE SEQUENCE</scope>
    <source>
        <strain evidence="3">B-399</strain>
    </source>
</reference>
<feature type="domain" description="VOC" evidence="2">
    <location>
        <begin position="14"/>
        <end position="128"/>
    </location>
</feature>
<evidence type="ECO:0000256" key="1">
    <source>
        <dbReference type="SAM" id="MobiDB-lite"/>
    </source>
</evidence>
<gene>
    <name evidence="3" type="ORF">STA1M1_32580</name>
</gene>
<organism evidence="3 4">
    <name type="scientific">Sinisalibacter aestuarii</name>
    <dbReference type="NCBI Taxonomy" id="2949426"/>
    <lineage>
        <taxon>Bacteria</taxon>
        <taxon>Pseudomonadati</taxon>
        <taxon>Pseudomonadota</taxon>
        <taxon>Alphaproteobacteria</taxon>
        <taxon>Rhodobacterales</taxon>
        <taxon>Roseobacteraceae</taxon>
        <taxon>Sinisalibacter</taxon>
    </lineage>
</organism>
<dbReference type="Proteomes" id="UP001144205">
    <property type="component" value="Unassembled WGS sequence"/>
</dbReference>
<dbReference type="InterPro" id="IPR029068">
    <property type="entry name" value="Glyas_Bleomycin-R_OHBP_Dase"/>
</dbReference>
<dbReference type="Pfam" id="PF00903">
    <property type="entry name" value="Glyoxalase"/>
    <property type="match status" value="1"/>
</dbReference>
<feature type="region of interest" description="Disordered" evidence="1">
    <location>
        <begin position="278"/>
        <end position="314"/>
    </location>
</feature>
<evidence type="ECO:0000259" key="2">
    <source>
        <dbReference type="PROSITE" id="PS51819"/>
    </source>
</evidence>
<proteinExistence type="predicted"/>
<accession>A0ABQ5LWN7</accession>
<dbReference type="Gene3D" id="3.10.180.10">
    <property type="entry name" value="2,3-Dihydroxybiphenyl 1,2-Dioxygenase, domain 1"/>
    <property type="match status" value="2"/>
</dbReference>
<evidence type="ECO:0000313" key="4">
    <source>
        <dbReference type="Proteomes" id="UP001144205"/>
    </source>
</evidence>
<dbReference type="PROSITE" id="PS51819">
    <property type="entry name" value="VOC"/>
    <property type="match status" value="2"/>
</dbReference>
<comment type="caution">
    <text evidence="3">The sequence shown here is derived from an EMBL/GenBank/DDBJ whole genome shotgun (WGS) entry which is preliminary data.</text>
</comment>
<sequence>MEDEDVTEITRVGSLRGIMMRAPGMTETLPFYLDMWGLSLAHRADGEALLRGTGKEPFLYGLKDGATYGIEYVHFAMPDRPSMDALHAQVVAHGAVALGAPAEFTDWVGGYGFEMLDPDNRRLRFRTEARVLDEEPDWAKPRKVSHVVLNTPDMEGLQVWYETVLGFRTSDYSADQMVFLRCNTDHHSIALVRAQYPSVNHVAFELPTLNEFMRSIGRMKQKGHVPSWGPGRHGPGDNPFAYFVSPSGYVIEFTSELQQIDDATHEAKVWSRDDPEAMDQWMTAGPPTPAQRAVMQGRPDPGFPDLASRERGAA</sequence>
<protein>
    <submittedName>
        <fullName evidence="3">Oxidoreductase</fullName>
    </submittedName>
</protein>
<evidence type="ECO:0000313" key="3">
    <source>
        <dbReference type="EMBL" id="GKY89389.1"/>
    </source>
</evidence>
<dbReference type="EMBL" id="BROH01000011">
    <property type="protein sequence ID" value="GKY89389.1"/>
    <property type="molecule type" value="Genomic_DNA"/>
</dbReference>
<name>A0ABQ5LWN7_9RHOB</name>
<dbReference type="InterPro" id="IPR004360">
    <property type="entry name" value="Glyas_Fos-R_dOase_dom"/>
</dbReference>
<keyword evidence="4" id="KW-1185">Reference proteome</keyword>
<feature type="domain" description="VOC" evidence="2">
    <location>
        <begin position="143"/>
        <end position="256"/>
    </location>
</feature>
<dbReference type="InterPro" id="IPR037523">
    <property type="entry name" value="VOC_core"/>
</dbReference>